<evidence type="ECO:0000313" key="2">
    <source>
        <dbReference type="EMBL" id="KAH3840206.1"/>
    </source>
</evidence>
<gene>
    <name evidence="2" type="ORF">DPMN_113651</name>
</gene>
<evidence type="ECO:0000313" key="3">
    <source>
        <dbReference type="Proteomes" id="UP000828390"/>
    </source>
</evidence>
<name>A0A9D4KJF8_DREPO</name>
<keyword evidence="3" id="KW-1185">Reference proteome</keyword>
<dbReference type="Proteomes" id="UP000828390">
    <property type="component" value="Unassembled WGS sequence"/>
</dbReference>
<feature type="compositionally biased region" description="Polar residues" evidence="1">
    <location>
        <begin position="17"/>
        <end position="28"/>
    </location>
</feature>
<proteinExistence type="predicted"/>
<reference evidence="2" key="2">
    <citation type="submission" date="2020-11" db="EMBL/GenBank/DDBJ databases">
        <authorList>
            <person name="McCartney M.A."/>
            <person name="Auch B."/>
            <person name="Kono T."/>
            <person name="Mallez S."/>
            <person name="Becker A."/>
            <person name="Gohl D.M."/>
            <person name="Silverstein K.A.T."/>
            <person name="Koren S."/>
            <person name="Bechman K.B."/>
            <person name="Herman A."/>
            <person name="Abrahante J.E."/>
            <person name="Garbe J."/>
        </authorList>
    </citation>
    <scope>NUCLEOTIDE SEQUENCE</scope>
    <source>
        <strain evidence="2">Duluth1</strain>
        <tissue evidence="2">Whole animal</tissue>
    </source>
</reference>
<feature type="compositionally biased region" description="Basic and acidic residues" evidence="1">
    <location>
        <begin position="1"/>
        <end position="16"/>
    </location>
</feature>
<feature type="region of interest" description="Disordered" evidence="1">
    <location>
        <begin position="1"/>
        <end position="49"/>
    </location>
</feature>
<protein>
    <submittedName>
        <fullName evidence="2">Uncharacterized protein</fullName>
    </submittedName>
</protein>
<sequence>MAERVSKQTAENKPEQTAENESAQTAGNLNVHKAANEPFTTSESEEGNESTEYVIKEFVAAVYQQKWYIGKVIKTDVDDIKIDLMEERKQLFRWPTRKDKLWVKKTDVLCTIAAPIATGKSNRMFQLENNTRVNIQNLYEQY</sequence>
<comment type="caution">
    <text evidence="2">The sequence shown here is derived from an EMBL/GenBank/DDBJ whole genome shotgun (WGS) entry which is preliminary data.</text>
</comment>
<dbReference type="AlphaFoldDB" id="A0A9D4KJF8"/>
<reference evidence="2" key="1">
    <citation type="journal article" date="2019" name="bioRxiv">
        <title>The Genome of the Zebra Mussel, Dreissena polymorpha: A Resource for Invasive Species Research.</title>
        <authorList>
            <person name="McCartney M.A."/>
            <person name="Auch B."/>
            <person name="Kono T."/>
            <person name="Mallez S."/>
            <person name="Zhang Y."/>
            <person name="Obille A."/>
            <person name="Becker A."/>
            <person name="Abrahante J.E."/>
            <person name="Garbe J."/>
            <person name="Badalamenti J.P."/>
            <person name="Herman A."/>
            <person name="Mangelson H."/>
            <person name="Liachko I."/>
            <person name="Sullivan S."/>
            <person name="Sone E.D."/>
            <person name="Koren S."/>
            <person name="Silverstein K.A.T."/>
            <person name="Beckman K.B."/>
            <person name="Gohl D.M."/>
        </authorList>
    </citation>
    <scope>NUCLEOTIDE SEQUENCE</scope>
    <source>
        <strain evidence="2">Duluth1</strain>
        <tissue evidence="2">Whole animal</tissue>
    </source>
</reference>
<organism evidence="2 3">
    <name type="scientific">Dreissena polymorpha</name>
    <name type="common">Zebra mussel</name>
    <name type="synonym">Mytilus polymorpha</name>
    <dbReference type="NCBI Taxonomy" id="45954"/>
    <lineage>
        <taxon>Eukaryota</taxon>
        <taxon>Metazoa</taxon>
        <taxon>Spiralia</taxon>
        <taxon>Lophotrochozoa</taxon>
        <taxon>Mollusca</taxon>
        <taxon>Bivalvia</taxon>
        <taxon>Autobranchia</taxon>
        <taxon>Heteroconchia</taxon>
        <taxon>Euheterodonta</taxon>
        <taxon>Imparidentia</taxon>
        <taxon>Neoheterodontei</taxon>
        <taxon>Myida</taxon>
        <taxon>Dreissenoidea</taxon>
        <taxon>Dreissenidae</taxon>
        <taxon>Dreissena</taxon>
    </lineage>
</organism>
<evidence type="ECO:0000256" key="1">
    <source>
        <dbReference type="SAM" id="MobiDB-lite"/>
    </source>
</evidence>
<accession>A0A9D4KJF8</accession>
<dbReference type="EMBL" id="JAIWYP010000004">
    <property type="protein sequence ID" value="KAH3840206.1"/>
    <property type="molecule type" value="Genomic_DNA"/>
</dbReference>